<reference evidence="1 2" key="1">
    <citation type="submission" date="2015-11" db="EMBL/GenBank/DDBJ databases">
        <title>Genomic analysis of 38 Legionella species identifies large and diverse effector repertoires.</title>
        <authorList>
            <person name="Burstein D."/>
            <person name="Amaro F."/>
            <person name="Zusman T."/>
            <person name="Lifshitz Z."/>
            <person name="Cohen O."/>
            <person name="Gilbert J.A."/>
            <person name="Pupko T."/>
            <person name="Shuman H.A."/>
            <person name="Segal G."/>
        </authorList>
    </citation>
    <scope>NUCLEOTIDE SEQUENCE [LARGE SCALE GENOMIC DNA]</scope>
    <source>
        <strain evidence="1 2">Oak Ridge-10</strain>
    </source>
</reference>
<dbReference type="PATRIC" id="fig|29423.5.peg.898"/>
<accession>A0A0W0X5I5</accession>
<comment type="caution">
    <text evidence="1">The sequence shown here is derived from an EMBL/GenBank/DDBJ whole genome shotgun (WGS) entry which is preliminary data.</text>
</comment>
<name>A0A0W0X5I5_9GAMM</name>
<sequence>MKKAFRLLSVILDAIVGVADDEPSKPLKTAHKGQEFVDADLISLRKYKKAFEQKNNF</sequence>
<evidence type="ECO:0000313" key="1">
    <source>
        <dbReference type="EMBL" id="KTD39754.1"/>
    </source>
</evidence>
<protein>
    <submittedName>
        <fullName evidence="1">Uncharacterized protein</fullName>
    </submittedName>
</protein>
<evidence type="ECO:0000313" key="2">
    <source>
        <dbReference type="Proteomes" id="UP000054858"/>
    </source>
</evidence>
<proteinExistence type="predicted"/>
<gene>
    <name evidence="1" type="ORF">Loak_0861</name>
</gene>
<dbReference type="Proteomes" id="UP000054858">
    <property type="component" value="Unassembled WGS sequence"/>
</dbReference>
<dbReference type="AlphaFoldDB" id="A0A0W0X5I5"/>
<dbReference type="EMBL" id="LNYP01000013">
    <property type="protein sequence ID" value="KTD39754.1"/>
    <property type="molecule type" value="Genomic_DNA"/>
</dbReference>
<organism evidence="1 2">
    <name type="scientific">Legionella oakridgensis</name>
    <dbReference type="NCBI Taxonomy" id="29423"/>
    <lineage>
        <taxon>Bacteria</taxon>
        <taxon>Pseudomonadati</taxon>
        <taxon>Pseudomonadota</taxon>
        <taxon>Gammaproteobacteria</taxon>
        <taxon>Legionellales</taxon>
        <taxon>Legionellaceae</taxon>
        <taxon>Legionella</taxon>
    </lineage>
</organism>
<dbReference type="RefSeq" id="WP_169791236.1">
    <property type="nucleotide sequence ID" value="NZ_LCUA01000036.1"/>
</dbReference>